<accession>A0A1G2CNH6</accession>
<evidence type="ECO:0000256" key="2">
    <source>
        <dbReference type="ARBA" id="ARBA00022980"/>
    </source>
</evidence>
<dbReference type="GO" id="GO:0003735">
    <property type="term" value="F:structural constituent of ribosome"/>
    <property type="evidence" value="ECO:0007669"/>
    <property type="project" value="InterPro"/>
</dbReference>
<keyword evidence="3 4" id="KW-0687">Ribonucleoprotein</keyword>
<dbReference type="CDD" id="cd00392">
    <property type="entry name" value="Ribosomal_L13"/>
    <property type="match status" value="1"/>
</dbReference>
<evidence type="ECO:0000313" key="5">
    <source>
        <dbReference type="EMBL" id="OGZ02008.1"/>
    </source>
</evidence>
<dbReference type="SUPFAM" id="SSF52161">
    <property type="entry name" value="Ribosomal protein L13"/>
    <property type="match status" value="1"/>
</dbReference>
<organism evidence="5 6">
    <name type="scientific">Candidatus Liptonbacteria bacterium RIFOXYB1_FULL_36_10</name>
    <dbReference type="NCBI Taxonomy" id="1798654"/>
    <lineage>
        <taxon>Bacteria</taxon>
        <taxon>Candidatus Liptoniibacteriota</taxon>
    </lineage>
</organism>
<comment type="subunit">
    <text evidence="4">Part of the 50S ribosomal subunit.</text>
</comment>
<protein>
    <recommendedName>
        <fullName evidence="4">Large ribosomal subunit protein uL13</fullName>
    </recommendedName>
</protein>
<dbReference type="GO" id="GO:1990904">
    <property type="term" value="C:ribonucleoprotein complex"/>
    <property type="evidence" value="ECO:0007669"/>
    <property type="project" value="UniProtKB-KW"/>
</dbReference>
<name>A0A1G2CNH6_9BACT</name>
<proteinExistence type="inferred from homology"/>
<dbReference type="Pfam" id="PF00572">
    <property type="entry name" value="Ribosomal_L13"/>
    <property type="match status" value="1"/>
</dbReference>
<dbReference type="PIRSF" id="PIRSF002181">
    <property type="entry name" value="Ribosomal_L13"/>
    <property type="match status" value="1"/>
</dbReference>
<dbReference type="InterPro" id="IPR005822">
    <property type="entry name" value="Ribosomal_uL13"/>
</dbReference>
<gene>
    <name evidence="4" type="primary">rplM</name>
    <name evidence="5" type="ORF">A2390_02415</name>
</gene>
<comment type="caution">
    <text evidence="5">The sequence shown here is derived from an EMBL/GenBank/DDBJ whole genome shotgun (WGS) entry which is preliminary data.</text>
</comment>
<evidence type="ECO:0000256" key="3">
    <source>
        <dbReference type="ARBA" id="ARBA00023274"/>
    </source>
</evidence>
<dbReference type="GO" id="GO:0005840">
    <property type="term" value="C:ribosome"/>
    <property type="evidence" value="ECO:0007669"/>
    <property type="project" value="UniProtKB-KW"/>
</dbReference>
<dbReference type="PANTHER" id="PTHR11545:SF2">
    <property type="entry name" value="LARGE RIBOSOMAL SUBUNIT PROTEIN UL13M"/>
    <property type="match status" value="1"/>
</dbReference>
<evidence type="ECO:0000256" key="1">
    <source>
        <dbReference type="ARBA" id="ARBA00006227"/>
    </source>
</evidence>
<comment type="similarity">
    <text evidence="1 4">Belongs to the universal ribosomal protein uL13 family.</text>
</comment>
<dbReference type="PANTHER" id="PTHR11545">
    <property type="entry name" value="RIBOSOMAL PROTEIN L13"/>
    <property type="match status" value="1"/>
</dbReference>
<dbReference type="InterPro" id="IPR005823">
    <property type="entry name" value="Ribosomal_uL13_bac-type"/>
</dbReference>
<dbReference type="Gene3D" id="3.90.1180.10">
    <property type="entry name" value="Ribosomal protein L13"/>
    <property type="match status" value="1"/>
</dbReference>
<dbReference type="GO" id="GO:0017148">
    <property type="term" value="P:negative regulation of translation"/>
    <property type="evidence" value="ECO:0007669"/>
    <property type="project" value="TreeGrafter"/>
</dbReference>
<dbReference type="AlphaFoldDB" id="A0A1G2CNH6"/>
<dbReference type="EMBL" id="MHLE01000044">
    <property type="protein sequence ID" value="OGZ02008.1"/>
    <property type="molecule type" value="Genomic_DNA"/>
</dbReference>
<dbReference type="NCBIfam" id="TIGR01066">
    <property type="entry name" value="rplM_bact"/>
    <property type="match status" value="1"/>
</dbReference>
<dbReference type="GO" id="GO:0006412">
    <property type="term" value="P:translation"/>
    <property type="evidence" value="ECO:0007669"/>
    <property type="project" value="UniProtKB-UniRule"/>
</dbReference>
<dbReference type="GO" id="GO:0003729">
    <property type="term" value="F:mRNA binding"/>
    <property type="evidence" value="ECO:0007669"/>
    <property type="project" value="TreeGrafter"/>
</dbReference>
<sequence length="113" mass="13105">MDHILDAKNKKLGRLASEVALILQGKKKADYAPNKDNSDKVVIKNISQIEVSGKKASDKIYRHYTGYPGNLKEEKFEDIFTKNPPEVLKRAVWNMLPKNHLRSRRIKRLTFEK</sequence>
<evidence type="ECO:0000313" key="6">
    <source>
        <dbReference type="Proteomes" id="UP000178599"/>
    </source>
</evidence>
<evidence type="ECO:0000256" key="4">
    <source>
        <dbReference type="HAMAP-Rule" id="MF_01366"/>
    </source>
</evidence>
<comment type="function">
    <text evidence="4">This protein is one of the early assembly proteins of the 50S ribosomal subunit, although it is not seen to bind rRNA by itself. It is important during the early stages of 50S assembly.</text>
</comment>
<dbReference type="HAMAP" id="MF_01366">
    <property type="entry name" value="Ribosomal_uL13"/>
    <property type="match status" value="1"/>
</dbReference>
<keyword evidence="2 4" id="KW-0689">Ribosomal protein</keyword>
<reference evidence="5 6" key="1">
    <citation type="journal article" date="2016" name="Nat. Commun.">
        <title>Thousands of microbial genomes shed light on interconnected biogeochemical processes in an aquifer system.</title>
        <authorList>
            <person name="Anantharaman K."/>
            <person name="Brown C.T."/>
            <person name="Hug L.A."/>
            <person name="Sharon I."/>
            <person name="Castelle C.J."/>
            <person name="Probst A.J."/>
            <person name="Thomas B.C."/>
            <person name="Singh A."/>
            <person name="Wilkins M.J."/>
            <person name="Karaoz U."/>
            <person name="Brodie E.L."/>
            <person name="Williams K.H."/>
            <person name="Hubbard S.S."/>
            <person name="Banfield J.F."/>
        </authorList>
    </citation>
    <scope>NUCLEOTIDE SEQUENCE [LARGE SCALE GENOMIC DNA]</scope>
</reference>
<dbReference type="InterPro" id="IPR036899">
    <property type="entry name" value="Ribosomal_uL13_sf"/>
</dbReference>
<dbReference type="Proteomes" id="UP000178599">
    <property type="component" value="Unassembled WGS sequence"/>
</dbReference>